<dbReference type="Proteomes" id="UP000620104">
    <property type="component" value="Unassembled WGS sequence"/>
</dbReference>
<dbReference type="EMBL" id="BLZA01000013">
    <property type="protein sequence ID" value="GHJ85719.1"/>
    <property type="molecule type" value="Genomic_DNA"/>
</dbReference>
<dbReference type="GO" id="GO:0005743">
    <property type="term" value="C:mitochondrial inner membrane"/>
    <property type="evidence" value="ECO:0007669"/>
    <property type="project" value="TreeGrafter"/>
</dbReference>
<evidence type="ECO:0000313" key="13">
    <source>
        <dbReference type="EMBL" id="GHJ85719.1"/>
    </source>
</evidence>
<evidence type="ECO:0000256" key="3">
    <source>
        <dbReference type="ARBA" id="ARBA00022692"/>
    </source>
</evidence>
<feature type="transmembrane region" description="Helical" evidence="12">
    <location>
        <begin position="471"/>
        <end position="489"/>
    </location>
</feature>
<dbReference type="GO" id="GO:0046872">
    <property type="term" value="F:metal ion binding"/>
    <property type="evidence" value="ECO:0007669"/>
    <property type="project" value="UniProtKB-KW"/>
</dbReference>
<evidence type="ECO:0008006" key="15">
    <source>
        <dbReference type="Google" id="ProtNLM"/>
    </source>
</evidence>
<evidence type="ECO:0000256" key="4">
    <source>
        <dbReference type="ARBA" id="ARBA00022723"/>
    </source>
</evidence>
<evidence type="ECO:0000313" key="14">
    <source>
        <dbReference type="Proteomes" id="UP000620104"/>
    </source>
</evidence>
<comment type="pathway">
    <text evidence="10">Porphyrin-containing compound metabolism; heme A biosynthesis; heme A from heme O: step 1/1.</text>
</comment>
<keyword evidence="5 12" id="KW-1133">Transmembrane helix</keyword>
<evidence type="ECO:0000256" key="11">
    <source>
        <dbReference type="ARBA" id="ARBA00048044"/>
    </source>
</evidence>
<keyword evidence="4" id="KW-0479">Metal-binding</keyword>
<feature type="transmembrane region" description="Helical" evidence="12">
    <location>
        <begin position="121"/>
        <end position="141"/>
    </location>
</feature>
<reference evidence="13" key="1">
    <citation type="submission" date="2020-07" db="EMBL/GenBank/DDBJ databases">
        <title>Draft Genome Sequence of a Deep-Sea Yeast, Naganishia (Cryptococcus) liquefaciens strain N6.</title>
        <authorList>
            <person name="Han Y.W."/>
            <person name="Kajitani R."/>
            <person name="Morimoto H."/>
            <person name="Parhat M."/>
            <person name="Tsubouchi H."/>
            <person name="Bakenova O."/>
            <person name="Ogata M."/>
            <person name="Argunhan B."/>
            <person name="Aoki R."/>
            <person name="Kajiwara S."/>
            <person name="Itoh T."/>
            <person name="Iwasaki H."/>
        </authorList>
    </citation>
    <scope>NUCLEOTIDE SEQUENCE</scope>
    <source>
        <strain evidence="13">N6</strain>
    </source>
</reference>
<evidence type="ECO:0000256" key="6">
    <source>
        <dbReference type="ARBA" id="ARBA00023002"/>
    </source>
</evidence>
<name>A0A8H3YDU6_9TREE</name>
<proteinExistence type="inferred from homology"/>
<comment type="catalytic activity">
    <reaction evidence="11">
        <text>Fe(II)-heme o + 2 A + H2O = Fe(II)-heme a + 2 AH2</text>
        <dbReference type="Rhea" id="RHEA:63388"/>
        <dbReference type="ChEBI" id="CHEBI:13193"/>
        <dbReference type="ChEBI" id="CHEBI:15377"/>
        <dbReference type="ChEBI" id="CHEBI:17499"/>
        <dbReference type="ChEBI" id="CHEBI:60530"/>
        <dbReference type="ChEBI" id="CHEBI:61715"/>
        <dbReference type="EC" id="1.17.99.9"/>
    </reaction>
    <physiologicalReaction direction="left-to-right" evidence="11">
        <dbReference type="Rhea" id="RHEA:63389"/>
    </physiologicalReaction>
</comment>
<evidence type="ECO:0000256" key="2">
    <source>
        <dbReference type="ARBA" id="ARBA00004141"/>
    </source>
</evidence>
<keyword evidence="7" id="KW-0408">Iron</keyword>
<evidence type="ECO:0000256" key="8">
    <source>
        <dbReference type="ARBA" id="ARBA00023133"/>
    </source>
</evidence>
<dbReference type="HAMAP" id="MF_01665">
    <property type="entry name" value="HemeA_synth_type2"/>
    <property type="match status" value="1"/>
</dbReference>
<dbReference type="GO" id="GO:0120547">
    <property type="term" value="F:heme A synthase activity"/>
    <property type="evidence" value="ECO:0007669"/>
    <property type="project" value="UniProtKB-EC"/>
</dbReference>
<dbReference type="InterPro" id="IPR023754">
    <property type="entry name" value="HemeA_Synthase_type2"/>
</dbReference>
<dbReference type="GO" id="GO:0006784">
    <property type="term" value="P:heme A biosynthetic process"/>
    <property type="evidence" value="ECO:0007669"/>
    <property type="project" value="InterPro"/>
</dbReference>
<evidence type="ECO:0000256" key="5">
    <source>
        <dbReference type="ARBA" id="ARBA00022989"/>
    </source>
</evidence>
<evidence type="ECO:0000256" key="7">
    <source>
        <dbReference type="ARBA" id="ARBA00023004"/>
    </source>
</evidence>
<dbReference type="OrthoDB" id="1726137at2759"/>
<keyword evidence="3 12" id="KW-0812">Transmembrane</keyword>
<gene>
    <name evidence="13" type="ORF">NliqN6_2121</name>
</gene>
<evidence type="ECO:0000256" key="1">
    <source>
        <dbReference type="ARBA" id="ARBA00001970"/>
    </source>
</evidence>
<accession>A0A8H3YDU6</accession>
<comment type="subcellular location">
    <subcellularLocation>
        <location evidence="2">Membrane</location>
        <topology evidence="2">Multi-pass membrane protein</topology>
    </subcellularLocation>
</comment>
<feature type="transmembrane region" description="Helical" evidence="12">
    <location>
        <begin position="233"/>
        <end position="251"/>
    </location>
</feature>
<dbReference type="PANTHER" id="PTHR23289:SF2">
    <property type="entry name" value="CYTOCHROME C OXIDASE ASSEMBLY PROTEIN COX15 HOMOLOG"/>
    <property type="match status" value="1"/>
</dbReference>
<dbReference type="PANTHER" id="PTHR23289">
    <property type="entry name" value="CYTOCHROME C OXIDASE ASSEMBLY PROTEIN COX15"/>
    <property type="match status" value="1"/>
</dbReference>
<keyword evidence="14" id="KW-1185">Reference proteome</keyword>
<keyword evidence="6" id="KW-0560">Oxidoreductase</keyword>
<dbReference type="Pfam" id="PF02628">
    <property type="entry name" value="COX15-CtaA"/>
    <property type="match status" value="1"/>
</dbReference>
<evidence type="ECO:0000256" key="10">
    <source>
        <dbReference type="ARBA" id="ARBA00044501"/>
    </source>
</evidence>
<keyword evidence="9 12" id="KW-0472">Membrane</keyword>
<feature type="transmembrane region" description="Helical" evidence="12">
    <location>
        <begin position="271"/>
        <end position="290"/>
    </location>
</feature>
<keyword evidence="8" id="KW-0350">Heme biosynthesis</keyword>
<feature type="transmembrane region" description="Helical" evidence="12">
    <location>
        <begin position="410"/>
        <end position="431"/>
    </location>
</feature>
<organism evidence="13 14">
    <name type="scientific">Naganishia liquefaciens</name>
    <dbReference type="NCBI Taxonomy" id="104408"/>
    <lineage>
        <taxon>Eukaryota</taxon>
        <taxon>Fungi</taxon>
        <taxon>Dikarya</taxon>
        <taxon>Basidiomycota</taxon>
        <taxon>Agaricomycotina</taxon>
        <taxon>Tremellomycetes</taxon>
        <taxon>Filobasidiales</taxon>
        <taxon>Filobasidiaceae</taxon>
        <taxon>Naganishia</taxon>
    </lineage>
</organism>
<comment type="caution">
    <text evidence="13">The sequence shown here is derived from an EMBL/GenBank/DDBJ whole genome shotgun (WGS) entry which is preliminary data.</text>
</comment>
<feature type="transmembrane region" description="Helical" evidence="12">
    <location>
        <begin position="203"/>
        <end position="221"/>
    </location>
</feature>
<feature type="transmembrane region" description="Helical" evidence="12">
    <location>
        <begin position="443"/>
        <end position="465"/>
    </location>
</feature>
<evidence type="ECO:0000256" key="9">
    <source>
        <dbReference type="ARBA" id="ARBA00023136"/>
    </source>
</evidence>
<protein>
    <recommendedName>
        <fullName evidence="15">Heme A synthase</fullName>
    </recommendedName>
</protein>
<dbReference type="InterPro" id="IPR003780">
    <property type="entry name" value="COX15/CtaA_fam"/>
</dbReference>
<dbReference type="GO" id="GO:0016653">
    <property type="term" value="F:oxidoreductase activity, acting on NAD(P)H, heme protein as acceptor"/>
    <property type="evidence" value="ECO:0007669"/>
    <property type="project" value="TreeGrafter"/>
</dbReference>
<evidence type="ECO:0000256" key="12">
    <source>
        <dbReference type="SAM" id="Phobius"/>
    </source>
</evidence>
<dbReference type="AlphaFoldDB" id="A0A8H3YDU6"/>
<sequence length="530" mass="56789">MASMKYFTPSTLRQATLVARQTARSSSRAQELRLAFHLSSRSATTSSRTQNTHNIGNYASKAADHAKPSLLRRFIGTSANTKNIALDATALSSASRGHAASGTGASSSALPALTTPAVANWLYVSSGVVFFIIVVGGVTRLTESGLSITEWEPVKGILPPIGEEQWAVEWEKYKVTPEGIIANSRMSMEDFKKIFYMEWAHRIAGRVLGLSFISGAAYFLAKGKVSPGDRWKLAAIAGGIAFQGALGWYMVKSGLDEELLNTPGAVPRVSQYRLAAHLGAALVLFTGMVHTANSIKRDWKYAMGGENVKIAGVTGGETLRSILENPAVRRFGKWSTFVGGMVLFTAVSGAFVAGLDAGLIYNEFPTMGGRLMPPADEMMDPRYAQAADKSDTWWRNIFENPTTVQFDHRALAITTFTAVLSLPFLATRPALRRQLPPATVKWAKAASAAAILQVTMGITTLLYLVPVPLAAAHQAGSVLLLTTMLGLAGTMRRPGKLSRAWKSALANGQGPTASAVKNVESTLKARVNTP</sequence>
<comment type="cofactor">
    <cofactor evidence="1">
        <name>heme b</name>
        <dbReference type="ChEBI" id="CHEBI:60344"/>
    </cofactor>
</comment>
<feature type="transmembrane region" description="Helical" evidence="12">
    <location>
        <begin position="337"/>
        <end position="361"/>
    </location>
</feature>